<dbReference type="EMBL" id="CP022579">
    <property type="protein sequence ID" value="QEL63650.1"/>
    <property type="molecule type" value="Genomic_DNA"/>
</dbReference>
<evidence type="ECO:0000313" key="2">
    <source>
        <dbReference type="EMBL" id="QEL63650.1"/>
    </source>
</evidence>
<keyword evidence="3" id="KW-1185">Reference proteome</keyword>
<feature type="binding site" evidence="1">
    <location>
        <position position="43"/>
    </location>
    <ligand>
        <name>[4Fe-4S] cluster</name>
        <dbReference type="ChEBI" id="CHEBI:49883"/>
    </ligand>
</feature>
<comment type="pathway">
    <text evidence="1">Cofactor biosynthesis; ubiquinone biosynthesis.</text>
</comment>
<dbReference type="PANTHER" id="PTHR30217:SF11">
    <property type="entry name" value="UBIQUINONE BIOSYNTHESIS PROTEIN UBIV"/>
    <property type="match status" value="1"/>
</dbReference>
<dbReference type="PANTHER" id="PTHR30217">
    <property type="entry name" value="PEPTIDASE U32 FAMILY"/>
    <property type="match status" value="1"/>
</dbReference>
<evidence type="ECO:0000256" key="1">
    <source>
        <dbReference type="HAMAP-Rule" id="MF_02233"/>
    </source>
</evidence>
<keyword evidence="1" id="KW-0411">Iron-sulfur</keyword>
<evidence type="ECO:0000313" key="3">
    <source>
        <dbReference type="Proteomes" id="UP000323671"/>
    </source>
</evidence>
<comment type="cofactor">
    <cofactor evidence="1">
        <name>[4Fe-4S] cluster</name>
        <dbReference type="ChEBI" id="CHEBI:49883"/>
    </cofactor>
</comment>
<dbReference type="Pfam" id="PF01136">
    <property type="entry name" value="Peptidase_U32"/>
    <property type="match status" value="1"/>
</dbReference>
<sequence>MPNPIKLAIGPILFYWSKDEVQNFYLQASDSPADIVYVGESVCSRRCQLRTADWIGLARDLADAGKEVVLSALALAESEGDLIALRKLVAACAESGGRIRLEANDLGAVKVAAEAGVPFVCGPHLNVYNEATLAWFAAKGATAWVPPLEAPRSLIEPLHASRPAGMATEVFAWGKIPLAFSARCFTARHYGLKKDDCQFRCLDHADGLTLATREGQSFLTMNGIQTMSAQHYSLLAELPVLRQLGIDALRLSPQSKDFFAVLAAFDAARRDPAATPSLPPGCTEHGLCDGYWHGQAGIAKVSAEDDTLATAACGA</sequence>
<feature type="binding site" evidence="1">
    <location>
        <position position="197"/>
    </location>
    <ligand>
        <name>[4Fe-4S] cluster</name>
        <dbReference type="ChEBI" id="CHEBI:49883"/>
    </ligand>
</feature>
<protein>
    <recommendedName>
        <fullName evidence="1">Ubiquinone biosynthesis protein UbiV</fullName>
    </recommendedName>
</protein>
<dbReference type="GO" id="GO:0006744">
    <property type="term" value="P:ubiquinone biosynthetic process"/>
    <property type="evidence" value="ECO:0007669"/>
    <property type="project" value="UniProtKB-UniRule"/>
</dbReference>
<keyword evidence="1" id="KW-0479">Metal-binding</keyword>
<feature type="binding site" evidence="1">
    <location>
        <position position="201"/>
    </location>
    <ligand>
        <name>[4Fe-4S] cluster</name>
        <dbReference type="ChEBI" id="CHEBI:49883"/>
    </ligand>
</feature>
<feature type="binding site" evidence="1">
    <location>
        <position position="184"/>
    </location>
    <ligand>
        <name>[4Fe-4S] cluster</name>
        <dbReference type="ChEBI" id="CHEBI:49883"/>
    </ligand>
</feature>
<dbReference type="InterPro" id="IPR001539">
    <property type="entry name" value="Peptidase_U32"/>
</dbReference>
<accession>A0A5C1E470</accession>
<dbReference type="NCBIfam" id="NF011991">
    <property type="entry name" value="PRK15447.1"/>
    <property type="match status" value="1"/>
</dbReference>
<dbReference type="HAMAP" id="MF_02233">
    <property type="entry name" value="UbiV"/>
    <property type="match status" value="1"/>
</dbReference>
<comment type="function">
    <text evidence="1">Required for O(2)-independent ubiquinone (coenzyme Q) biosynthesis. Together with UbiU, is essential for the C6-hydroxylation reaction in the oxygen-independent ubiquinone biosynthesis pathway.</text>
</comment>
<dbReference type="SUPFAM" id="SSF51556">
    <property type="entry name" value="Metallo-dependent hydrolases"/>
    <property type="match status" value="1"/>
</dbReference>
<dbReference type="GO" id="GO:0046872">
    <property type="term" value="F:metal ion binding"/>
    <property type="evidence" value="ECO:0007669"/>
    <property type="project" value="UniProtKB-KW"/>
</dbReference>
<organism evidence="2 3">
    <name type="scientific">Oryzomicrobium terrae</name>
    <dbReference type="NCBI Taxonomy" id="1735038"/>
    <lineage>
        <taxon>Bacteria</taxon>
        <taxon>Pseudomonadati</taxon>
        <taxon>Pseudomonadota</taxon>
        <taxon>Betaproteobacteria</taxon>
        <taxon>Rhodocyclales</taxon>
        <taxon>Rhodocyclaceae</taxon>
        <taxon>Oryzomicrobium</taxon>
    </lineage>
</organism>
<keyword evidence="1" id="KW-0831">Ubiquinone biosynthesis</keyword>
<dbReference type="Proteomes" id="UP000323671">
    <property type="component" value="Chromosome"/>
</dbReference>
<keyword evidence="1" id="KW-0004">4Fe-4S</keyword>
<keyword evidence="1" id="KW-0408">Iron</keyword>
<dbReference type="AlphaFoldDB" id="A0A5C1E470"/>
<dbReference type="InterPro" id="IPR032466">
    <property type="entry name" value="Metal_Hydrolase"/>
</dbReference>
<dbReference type="KEGG" id="otr:OTERR_01740"/>
<reference evidence="2 3" key="1">
    <citation type="submission" date="2017-07" db="EMBL/GenBank/DDBJ databases">
        <title>Complete genome sequence of Oryzomicrobium terrae TPP412.</title>
        <authorList>
            <person name="Chiu L.-W."/>
            <person name="Lo K.-J."/>
            <person name="Tsai Y.-M."/>
            <person name="Lin S.-S."/>
            <person name="Kuo C.-H."/>
            <person name="Liu C.-T."/>
        </authorList>
    </citation>
    <scope>NUCLEOTIDE SEQUENCE [LARGE SCALE GENOMIC DNA]</scope>
    <source>
        <strain evidence="2 3">TPP412</strain>
    </source>
</reference>
<comment type="similarity">
    <text evidence="1">Belongs to the peptidase U32 family. UbiV subfamily.</text>
</comment>
<name>A0A5C1E470_9RHOO</name>
<dbReference type="InterPro" id="IPR043693">
    <property type="entry name" value="UbiV"/>
</dbReference>
<comment type="subunit">
    <text evidence="1">Forms a heterodimer with UbiU.</text>
</comment>
<proteinExistence type="inferred from homology"/>
<dbReference type="GO" id="GO:0051539">
    <property type="term" value="F:4 iron, 4 sulfur cluster binding"/>
    <property type="evidence" value="ECO:0007669"/>
    <property type="project" value="UniProtKB-UniRule"/>
</dbReference>
<dbReference type="InterPro" id="IPR051454">
    <property type="entry name" value="RNA/ubiquinone_mod_enzymes"/>
</dbReference>
<gene>
    <name evidence="1" type="primary">ubiV</name>
    <name evidence="2" type="ORF">OTERR_01740</name>
</gene>
<dbReference type="UniPathway" id="UPA00232"/>
<dbReference type="RefSeq" id="WP_246154241.1">
    <property type="nucleotide sequence ID" value="NZ_CP022579.1"/>
</dbReference>